<dbReference type="InterPro" id="IPR029044">
    <property type="entry name" value="Nucleotide-diphossugar_trans"/>
</dbReference>
<keyword evidence="4" id="KW-1185">Reference proteome</keyword>
<dbReference type="GO" id="GO:0016740">
    <property type="term" value="F:transferase activity"/>
    <property type="evidence" value="ECO:0007669"/>
    <property type="project" value="UniProtKB-KW"/>
</dbReference>
<dbReference type="Proteomes" id="UP000184231">
    <property type="component" value="Unassembled WGS sequence"/>
</dbReference>
<dbReference type="STRING" id="558155.SAMN04487911_102160"/>
<evidence type="ECO:0000259" key="2">
    <source>
        <dbReference type="Pfam" id="PF00535"/>
    </source>
</evidence>
<dbReference type="Pfam" id="PF00535">
    <property type="entry name" value="Glycos_transf_2"/>
    <property type="match status" value="1"/>
</dbReference>
<protein>
    <submittedName>
        <fullName evidence="3">Glycosyltransferase involved in cell wall bisynthesis</fullName>
    </submittedName>
</protein>
<sequence length="263" mass="31358">MKCIFTKIYLILKLSAVIITYNEIGYIEECIKSVSFADEIVIVDSYSTDGTWEYIQQLPKIKAVQHSFEDFTKQKTFALSLASNNWIYFLDADEVVPKKLQQEIIETINSPSTHDAYWNYRIFMFKNKRLYFSGWRTDKIQRLFKKDKCKFVDSLIVHETLEVEGSEGKLKEKLIHFSYKEYNDYKGKMIKYGQMKAQESFIKQKKWTLLHQYLRPTWKFFNHYILRLGFLDGTKGITICYLNALGVWARYKELKKLERSNNK</sequence>
<evidence type="ECO:0000313" key="3">
    <source>
        <dbReference type="EMBL" id="SHI46926.1"/>
    </source>
</evidence>
<dbReference type="InterPro" id="IPR001173">
    <property type="entry name" value="Glyco_trans_2-like"/>
</dbReference>
<dbReference type="SUPFAM" id="SSF53448">
    <property type="entry name" value="Nucleotide-diphospho-sugar transferases"/>
    <property type="match status" value="1"/>
</dbReference>
<organism evidence="3 4">
    <name type="scientific">Arenibacter nanhaiticus</name>
    <dbReference type="NCBI Taxonomy" id="558155"/>
    <lineage>
        <taxon>Bacteria</taxon>
        <taxon>Pseudomonadati</taxon>
        <taxon>Bacteroidota</taxon>
        <taxon>Flavobacteriia</taxon>
        <taxon>Flavobacteriales</taxon>
        <taxon>Flavobacteriaceae</taxon>
        <taxon>Arenibacter</taxon>
    </lineage>
</organism>
<dbReference type="PANTHER" id="PTHR43630">
    <property type="entry name" value="POLY-BETA-1,6-N-ACETYL-D-GLUCOSAMINE SYNTHASE"/>
    <property type="match status" value="1"/>
</dbReference>
<dbReference type="CDD" id="cd02511">
    <property type="entry name" value="Beta4Glucosyltransferase"/>
    <property type="match status" value="1"/>
</dbReference>
<dbReference type="PANTHER" id="PTHR43630:SF2">
    <property type="entry name" value="GLYCOSYLTRANSFERASE"/>
    <property type="match status" value="1"/>
</dbReference>
<name>A0A1M6BE16_9FLAO</name>
<gene>
    <name evidence="3" type="ORF">SAMN04487911_102160</name>
</gene>
<evidence type="ECO:0000256" key="1">
    <source>
        <dbReference type="ARBA" id="ARBA00038494"/>
    </source>
</evidence>
<accession>A0A1M6BE16</accession>
<feature type="domain" description="Glycosyltransferase 2-like" evidence="2">
    <location>
        <begin position="15"/>
        <end position="128"/>
    </location>
</feature>
<dbReference type="AlphaFoldDB" id="A0A1M6BE16"/>
<comment type="similarity">
    <text evidence="1">Belongs to the glycosyltransferase 2 family. WaaE/KdtX subfamily.</text>
</comment>
<evidence type="ECO:0000313" key="4">
    <source>
        <dbReference type="Proteomes" id="UP000184231"/>
    </source>
</evidence>
<dbReference type="Gene3D" id="3.90.550.10">
    <property type="entry name" value="Spore Coat Polysaccharide Biosynthesis Protein SpsA, Chain A"/>
    <property type="match status" value="1"/>
</dbReference>
<reference evidence="3 4" key="1">
    <citation type="submission" date="2016-11" db="EMBL/GenBank/DDBJ databases">
        <authorList>
            <person name="Jaros S."/>
            <person name="Januszkiewicz K."/>
            <person name="Wedrychowicz H."/>
        </authorList>
    </citation>
    <scope>NUCLEOTIDE SEQUENCE [LARGE SCALE GENOMIC DNA]</scope>
    <source>
        <strain evidence="3 4">CGMCC 1.8863</strain>
    </source>
</reference>
<keyword evidence="3" id="KW-0808">Transferase</keyword>
<proteinExistence type="inferred from homology"/>
<dbReference type="EMBL" id="FQYX01000002">
    <property type="protein sequence ID" value="SHI46926.1"/>
    <property type="molecule type" value="Genomic_DNA"/>
</dbReference>